<reference evidence="2 3" key="1">
    <citation type="submission" date="2017-03" db="EMBL/GenBank/DDBJ databases">
        <title>Complete genome sequence of the novel DNRA strain Pseudomonas sp. S-6-2 isolated from Chinese polluted river sediment. Journal of Biotechnology.</title>
        <authorList>
            <person name="Li J."/>
            <person name="Xiang F."/>
            <person name="Wang L."/>
            <person name="Xi L."/>
            <person name="Liu J."/>
        </authorList>
    </citation>
    <scope>NUCLEOTIDE SEQUENCE [LARGE SCALE GENOMIC DNA]</scope>
    <source>
        <strain evidence="2 3">S-6-2</strain>
    </source>
</reference>
<accession>A0A1V0B130</accession>
<dbReference type="KEGG" id="ppha:BVH74_01300"/>
<proteinExistence type="predicted"/>
<protein>
    <recommendedName>
        <fullName evidence="1">DUF4123 domain-containing protein</fullName>
    </recommendedName>
</protein>
<name>A0A1V0B130_9GAMM</name>
<dbReference type="InterPro" id="IPR025391">
    <property type="entry name" value="DUF4123"/>
</dbReference>
<organism evidence="2 3">
    <name type="scientific">Halopseudomonas phragmitis</name>
    <dbReference type="NCBI Taxonomy" id="1931241"/>
    <lineage>
        <taxon>Bacteria</taxon>
        <taxon>Pseudomonadati</taxon>
        <taxon>Pseudomonadota</taxon>
        <taxon>Gammaproteobacteria</taxon>
        <taxon>Pseudomonadales</taxon>
        <taxon>Pseudomonadaceae</taxon>
        <taxon>Halopseudomonas</taxon>
    </lineage>
</organism>
<dbReference type="AlphaFoldDB" id="A0A1V0B130"/>
<evidence type="ECO:0000259" key="1">
    <source>
        <dbReference type="Pfam" id="PF13503"/>
    </source>
</evidence>
<sequence length="245" mass="27860">MSLIRHSELPLIAGPLYWLAEPQEGLMESVYQHEPDPSPEYLFDQTPWSRLREQGPLLFRLSERGGLLAALREDPGRLNGILLIGSSSPDEVLSHLRALLHVDFGQQRKAIMRYYDPVVASYLWPAVSSEELPRWMGPLRQIFWFGGTWADRAEQSLSWHEVLQVSAKETSAGLPVFNLSESQQTALARQGVERFAFDWLNNHSAEPFARLIRRIEQGLAVGHDEQDTLSAWLEDPASQLMEHHG</sequence>
<dbReference type="RefSeq" id="WP_080048342.1">
    <property type="nucleotide sequence ID" value="NZ_CP020100.1"/>
</dbReference>
<gene>
    <name evidence="2" type="ORF">BVH74_01300</name>
</gene>
<dbReference type="Proteomes" id="UP000243488">
    <property type="component" value="Chromosome"/>
</dbReference>
<keyword evidence="3" id="KW-1185">Reference proteome</keyword>
<feature type="domain" description="DUF4123" evidence="1">
    <location>
        <begin position="16"/>
        <end position="132"/>
    </location>
</feature>
<dbReference type="STRING" id="1931241.BVH74_01300"/>
<dbReference type="Pfam" id="PF13503">
    <property type="entry name" value="DUF4123"/>
    <property type="match status" value="1"/>
</dbReference>
<evidence type="ECO:0000313" key="2">
    <source>
        <dbReference type="EMBL" id="AQZ93484.1"/>
    </source>
</evidence>
<dbReference type="EMBL" id="CP020100">
    <property type="protein sequence ID" value="AQZ93484.1"/>
    <property type="molecule type" value="Genomic_DNA"/>
</dbReference>
<evidence type="ECO:0000313" key="3">
    <source>
        <dbReference type="Proteomes" id="UP000243488"/>
    </source>
</evidence>